<evidence type="ECO:0000256" key="6">
    <source>
        <dbReference type="ARBA" id="ARBA00022578"/>
    </source>
</evidence>
<evidence type="ECO:0000256" key="14">
    <source>
        <dbReference type="ARBA" id="ARBA00022759"/>
    </source>
</evidence>
<dbReference type="InterPro" id="IPR025724">
    <property type="entry name" value="GAG-pre-integrase_dom"/>
</dbReference>
<keyword evidence="7" id="KW-1188">Viral release from host cell</keyword>
<accession>A7TTK6</accession>
<evidence type="ECO:0000256" key="30">
    <source>
        <dbReference type="ARBA" id="ARBA00049244"/>
    </source>
</evidence>
<dbReference type="Pfam" id="PF13976">
    <property type="entry name" value="gag_pre-integrs"/>
    <property type="match status" value="1"/>
</dbReference>
<comment type="function">
    <text evidence="2">The aspartyl protease (PR) mediates the proteolytic cleavages of the Gag and Gag-Pol polyproteins after assembly of the VLP.</text>
</comment>
<keyword evidence="17" id="KW-0067">ATP-binding</keyword>
<dbReference type="GO" id="GO:0006310">
    <property type="term" value="P:DNA recombination"/>
    <property type="evidence" value="ECO:0007669"/>
    <property type="project" value="UniProtKB-KW"/>
</dbReference>
<feature type="domain" description="Integrase catalytic" evidence="32">
    <location>
        <begin position="567"/>
        <end position="737"/>
    </location>
</feature>
<evidence type="ECO:0000256" key="23">
    <source>
        <dbReference type="ARBA" id="ARBA00023113"/>
    </source>
</evidence>
<dbReference type="InterPro" id="IPR035179">
    <property type="entry name" value="DUF5314"/>
</dbReference>
<feature type="compositionally biased region" description="Low complexity" evidence="31">
    <location>
        <begin position="903"/>
        <end position="927"/>
    </location>
</feature>
<dbReference type="RefSeq" id="XP_001642260.1">
    <property type="nucleotide sequence ID" value="XM_001642210.1"/>
</dbReference>
<comment type="catalytic activity">
    <reaction evidence="29">
        <text>DNA(n) + a 2'-deoxyribonucleoside 5'-triphosphate = DNA(n+1) + diphosphate</text>
        <dbReference type="Rhea" id="RHEA:22508"/>
        <dbReference type="Rhea" id="RHEA-COMP:17339"/>
        <dbReference type="Rhea" id="RHEA-COMP:17340"/>
        <dbReference type="ChEBI" id="CHEBI:33019"/>
        <dbReference type="ChEBI" id="CHEBI:61560"/>
        <dbReference type="ChEBI" id="CHEBI:173112"/>
        <dbReference type="EC" id="2.7.7.49"/>
    </reaction>
</comment>
<evidence type="ECO:0000256" key="18">
    <source>
        <dbReference type="ARBA" id="ARBA00022842"/>
    </source>
</evidence>
<dbReference type="AlphaFoldDB" id="A7TTK6"/>
<dbReference type="PANTHER" id="PTHR42648:SF11">
    <property type="entry name" value="TRANSPOSON TY4-P GAG-POL POLYPROTEIN"/>
    <property type="match status" value="1"/>
</dbReference>
<dbReference type="GO" id="GO:0005737">
    <property type="term" value="C:cytoplasm"/>
    <property type="evidence" value="ECO:0007669"/>
    <property type="project" value="UniProtKB-SubCell"/>
</dbReference>
<dbReference type="InterPro" id="IPR054722">
    <property type="entry name" value="PolX-like_BBD"/>
</dbReference>
<dbReference type="GO" id="GO:0008270">
    <property type="term" value="F:zinc ion binding"/>
    <property type="evidence" value="ECO:0007669"/>
    <property type="project" value="UniProtKB-KW"/>
</dbReference>
<keyword evidence="20" id="KW-0229">DNA integration</keyword>
<evidence type="ECO:0000256" key="25">
    <source>
        <dbReference type="ARBA" id="ARBA00023172"/>
    </source>
</evidence>
<dbReference type="EMBL" id="DS480583">
    <property type="protein sequence ID" value="EDO14402.1"/>
    <property type="molecule type" value="Genomic_DNA"/>
</dbReference>
<dbReference type="Pfam" id="PF25597">
    <property type="entry name" value="SH3_retrovirus"/>
    <property type="match status" value="1"/>
</dbReference>
<dbReference type="GO" id="GO:0032196">
    <property type="term" value="P:transposition"/>
    <property type="evidence" value="ECO:0007669"/>
    <property type="project" value="UniProtKB-KW"/>
</dbReference>
<feature type="compositionally biased region" description="Polar residues" evidence="31">
    <location>
        <begin position="873"/>
        <end position="883"/>
    </location>
</feature>
<dbReference type="GO" id="GO:0008233">
    <property type="term" value="F:peptidase activity"/>
    <property type="evidence" value="ECO:0007669"/>
    <property type="project" value="UniProtKB-KW"/>
</dbReference>
<evidence type="ECO:0000256" key="10">
    <source>
        <dbReference type="ARBA" id="ARBA00022695"/>
    </source>
</evidence>
<evidence type="ECO:0000256" key="16">
    <source>
        <dbReference type="ARBA" id="ARBA00022801"/>
    </source>
</evidence>
<evidence type="ECO:0000256" key="21">
    <source>
        <dbReference type="ARBA" id="ARBA00022918"/>
    </source>
</evidence>
<dbReference type="PANTHER" id="PTHR42648">
    <property type="entry name" value="TRANSPOSASE, PUTATIVE-RELATED"/>
    <property type="match status" value="1"/>
</dbReference>
<keyword evidence="21" id="KW-0695">RNA-directed DNA polymerase</keyword>
<dbReference type="SUPFAM" id="SSF53098">
    <property type="entry name" value="Ribonuclease H-like"/>
    <property type="match status" value="1"/>
</dbReference>
<evidence type="ECO:0000259" key="32">
    <source>
        <dbReference type="PROSITE" id="PS50994"/>
    </source>
</evidence>
<dbReference type="eggNOG" id="KOG0017">
    <property type="taxonomic scope" value="Eukaryota"/>
</dbReference>
<evidence type="ECO:0000256" key="28">
    <source>
        <dbReference type="ARBA" id="ARBA00025615"/>
    </source>
</evidence>
<evidence type="ECO:0000313" key="34">
    <source>
        <dbReference type="Proteomes" id="UP000000267"/>
    </source>
</evidence>
<evidence type="ECO:0000256" key="22">
    <source>
        <dbReference type="ARBA" id="ARBA00022932"/>
    </source>
</evidence>
<gene>
    <name evidence="33" type="ORF">Kpol_377p2</name>
</gene>
<protein>
    <submittedName>
        <fullName evidence="33">Tkp5 protein</fullName>
    </submittedName>
</protein>
<dbReference type="OrthoDB" id="4069947at2759"/>
<dbReference type="PROSITE" id="PS50994">
    <property type="entry name" value="INTEGRASE"/>
    <property type="match status" value="1"/>
</dbReference>
<dbReference type="GO" id="GO:0003964">
    <property type="term" value="F:RNA-directed DNA polymerase activity"/>
    <property type="evidence" value="ECO:0007669"/>
    <property type="project" value="UniProtKB-KW"/>
</dbReference>
<dbReference type="GO" id="GO:0005634">
    <property type="term" value="C:nucleus"/>
    <property type="evidence" value="ECO:0007669"/>
    <property type="project" value="UniProtKB-SubCell"/>
</dbReference>
<dbReference type="InterPro" id="IPR039537">
    <property type="entry name" value="Retrotran_Ty1/copia-like"/>
</dbReference>
<dbReference type="InterPro" id="IPR036397">
    <property type="entry name" value="RNaseH_sf"/>
</dbReference>
<dbReference type="GeneID" id="5542388"/>
<name>A7TTK6_VANPO</name>
<evidence type="ECO:0000256" key="15">
    <source>
        <dbReference type="ARBA" id="ARBA00022771"/>
    </source>
</evidence>
<dbReference type="InterPro" id="IPR012337">
    <property type="entry name" value="RNaseH-like_sf"/>
</dbReference>
<feature type="region of interest" description="Disordered" evidence="31">
    <location>
        <begin position="984"/>
        <end position="1003"/>
    </location>
</feature>
<keyword evidence="24" id="KW-0238">DNA-binding</keyword>
<keyword evidence="10" id="KW-0548">Nucleotidyltransferase</keyword>
<dbReference type="GO" id="GO:0003677">
    <property type="term" value="F:DNA binding"/>
    <property type="evidence" value="ECO:0007669"/>
    <property type="project" value="UniProtKB-KW"/>
</dbReference>
<dbReference type="GO" id="GO:0003887">
    <property type="term" value="F:DNA-directed DNA polymerase activity"/>
    <property type="evidence" value="ECO:0007669"/>
    <property type="project" value="UniProtKB-KW"/>
</dbReference>
<dbReference type="KEGG" id="vpo:Kpol_377p2"/>
<evidence type="ECO:0000256" key="3">
    <source>
        <dbReference type="ARBA" id="ARBA00004123"/>
    </source>
</evidence>
<dbReference type="Gene3D" id="3.30.420.10">
    <property type="entry name" value="Ribonuclease H-like superfamily/Ribonuclease H"/>
    <property type="match status" value="1"/>
</dbReference>
<evidence type="ECO:0000256" key="8">
    <source>
        <dbReference type="ARBA" id="ARBA00022670"/>
    </source>
</evidence>
<evidence type="ECO:0000256" key="12">
    <source>
        <dbReference type="ARBA" id="ARBA00022723"/>
    </source>
</evidence>
<keyword evidence="26" id="KW-0539">Nucleus</keyword>
<dbReference type="GO" id="GO:0004523">
    <property type="term" value="F:RNA-DNA hybrid ribonuclease activity"/>
    <property type="evidence" value="ECO:0007669"/>
    <property type="project" value="UniProtKB-EC"/>
</dbReference>
<reference evidence="33 34" key="1">
    <citation type="journal article" date="2007" name="Proc. Natl. Acad. Sci. U.S.A.">
        <title>Independent sorting-out of thousands of duplicated gene pairs in two yeast species descended from a whole-genome duplication.</title>
        <authorList>
            <person name="Scannell D.R."/>
            <person name="Frank A.C."/>
            <person name="Conant G.C."/>
            <person name="Byrne K.P."/>
            <person name="Woolfit M."/>
            <person name="Wolfe K.H."/>
        </authorList>
    </citation>
    <scope>NUCLEOTIDE SEQUENCE [LARGE SCALE GENOMIC DNA]</scope>
    <source>
        <strain evidence="34">ATCC 22028 / DSM 70294 / BCRC 21397 / CBS 2163 / NBRC 10782 / NRRL Y-8283 / UCD 57-17</strain>
    </source>
</reference>
<evidence type="ECO:0000256" key="4">
    <source>
        <dbReference type="ARBA" id="ARBA00004496"/>
    </source>
</evidence>
<dbReference type="GO" id="GO:0006508">
    <property type="term" value="P:proteolysis"/>
    <property type="evidence" value="ECO:0007669"/>
    <property type="project" value="UniProtKB-KW"/>
</dbReference>
<keyword evidence="14" id="KW-0255">Endonuclease</keyword>
<keyword evidence="13" id="KW-0547">Nucleotide-binding</keyword>
<evidence type="ECO:0000256" key="7">
    <source>
        <dbReference type="ARBA" id="ARBA00022612"/>
    </source>
</evidence>
<feature type="compositionally biased region" description="Polar residues" evidence="31">
    <location>
        <begin position="987"/>
        <end position="1003"/>
    </location>
</feature>
<dbReference type="GO" id="GO:0005524">
    <property type="term" value="F:ATP binding"/>
    <property type="evidence" value="ECO:0007669"/>
    <property type="project" value="UniProtKB-KW"/>
</dbReference>
<evidence type="ECO:0000256" key="17">
    <source>
        <dbReference type="ARBA" id="ARBA00022840"/>
    </source>
</evidence>
<evidence type="ECO:0000256" key="24">
    <source>
        <dbReference type="ARBA" id="ARBA00023125"/>
    </source>
</evidence>
<keyword evidence="11" id="KW-0540">Nuclease</keyword>
<evidence type="ECO:0000256" key="31">
    <source>
        <dbReference type="SAM" id="MobiDB-lite"/>
    </source>
</evidence>
<comment type="catalytic activity">
    <reaction evidence="1">
        <text>Endonucleolytic cleavage to 5'-phosphomonoester.</text>
        <dbReference type="EC" id="3.1.26.4"/>
    </reaction>
</comment>
<keyword evidence="5" id="KW-0963">Cytoplasm</keyword>
<evidence type="ECO:0000256" key="29">
    <source>
        <dbReference type="ARBA" id="ARBA00048173"/>
    </source>
</evidence>
<feature type="region of interest" description="Disordered" evidence="31">
    <location>
        <begin position="845"/>
        <end position="970"/>
    </location>
</feature>
<dbReference type="Proteomes" id="UP000000267">
    <property type="component" value="Unassembled WGS sequence"/>
</dbReference>
<keyword evidence="22" id="KW-0239">DNA-directed DNA polymerase</keyword>
<feature type="compositionally biased region" description="Low complexity" evidence="31">
    <location>
        <begin position="955"/>
        <end position="970"/>
    </location>
</feature>
<dbReference type="InterPro" id="IPR057670">
    <property type="entry name" value="SH3_retrovirus"/>
</dbReference>
<keyword evidence="6" id="KW-0815">Transposition</keyword>
<keyword evidence="15" id="KW-0862">Zinc</keyword>
<organism evidence="34">
    <name type="scientific">Vanderwaltozyma polyspora (strain ATCC 22028 / DSM 70294 / BCRC 21397 / CBS 2163 / NBRC 10782 / NRRL Y-8283 / UCD 57-17)</name>
    <name type="common">Kluyveromyces polysporus</name>
    <dbReference type="NCBI Taxonomy" id="436907"/>
    <lineage>
        <taxon>Eukaryota</taxon>
        <taxon>Fungi</taxon>
        <taxon>Dikarya</taxon>
        <taxon>Ascomycota</taxon>
        <taxon>Saccharomycotina</taxon>
        <taxon>Saccharomycetes</taxon>
        <taxon>Saccharomycetales</taxon>
        <taxon>Saccharomycetaceae</taxon>
        <taxon>Vanderwaltozyma</taxon>
    </lineage>
</organism>
<dbReference type="HOGENOM" id="CLU_271173_0_0_1"/>
<dbReference type="InterPro" id="IPR001584">
    <property type="entry name" value="Integrase_cat-core"/>
</dbReference>
<dbReference type="Pfam" id="PF00665">
    <property type="entry name" value="rve"/>
    <property type="match status" value="1"/>
</dbReference>
<comment type="function">
    <text evidence="28">Integrase (IN) targets the VLP to the nucleus, where a subparticle preintegration complex (PIC) containing at least integrase and the newly synthesized dsDNA copy of the retrotransposon must transit the nuclear membrane. Once in the nucleus, integrase performs the integration of the dsDNA into the host genome.</text>
</comment>
<keyword evidence="9" id="KW-0808">Transferase</keyword>
<evidence type="ECO:0000256" key="19">
    <source>
        <dbReference type="ARBA" id="ARBA00022884"/>
    </source>
</evidence>
<keyword evidence="15" id="KW-0863">Zinc-finger</keyword>
<dbReference type="GO" id="GO:0003723">
    <property type="term" value="F:RNA binding"/>
    <property type="evidence" value="ECO:0007669"/>
    <property type="project" value="UniProtKB-KW"/>
</dbReference>
<keyword evidence="19" id="KW-0694">RNA-binding</keyword>
<keyword evidence="23" id="KW-0917">Virion maturation</keyword>
<keyword evidence="18" id="KW-0460">Magnesium</keyword>
<evidence type="ECO:0000256" key="11">
    <source>
        <dbReference type="ARBA" id="ARBA00022722"/>
    </source>
</evidence>
<evidence type="ECO:0000256" key="20">
    <source>
        <dbReference type="ARBA" id="ARBA00022908"/>
    </source>
</evidence>
<comment type="function">
    <text evidence="27">Reverse transcriptase/ribonuclease H (RT) is a multifunctional enzyme that catalyzes the conversion of the retro-elements RNA genome into dsDNA within the VLP. The enzyme displays a DNA polymerase activity that can copy either DNA or RNA templates, and a ribonuclease H (RNase H) activity that cleaves the RNA strand of RNA-DNA heteroduplexes during plus-strand synthesis and hydrolyzes RNA primers. The conversion leads to a linear dsDNA copy of the retrotransposon that includes long terminal repeats (LTRs) at both ends.</text>
</comment>
<dbReference type="Pfam" id="PF17241">
    <property type="entry name" value="Retrotran_gag_4"/>
    <property type="match status" value="1"/>
</dbReference>
<keyword evidence="8" id="KW-0645">Protease</keyword>
<dbReference type="PhylomeDB" id="A7TTK6"/>
<keyword evidence="12" id="KW-0479">Metal-binding</keyword>
<keyword evidence="16" id="KW-0378">Hydrolase</keyword>
<evidence type="ECO:0000256" key="9">
    <source>
        <dbReference type="ARBA" id="ARBA00022679"/>
    </source>
</evidence>
<evidence type="ECO:0000256" key="26">
    <source>
        <dbReference type="ARBA" id="ARBA00023242"/>
    </source>
</evidence>
<evidence type="ECO:0000256" key="1">
    <source>
        <dbReference type="ARBA" id="ARBA00000077"/>
    </source>
</evidence>
<evidence type="ECO:0000256" key="13">
    <source>
        <dbReference type="ARBA" id="ARBA00022741"/>
    </source>
</evidence>
<sequence>MSHPDQQSNNTHLFQSQEIGAVLVSNLRKQVMSPANATDLIPIELLGVQNYDMWYHYFMQVVGEASHIWSEYVETGDIQSVRIEYGLPDIQIKSMKIILDTNLVSLIKKNVSKDIEKKIRNSFLMTKRSGPTGLLLLEYLKKKYGRKCVKSTMPIFSEVNSASSKPLDERGDWAIKFVNTMFNCSDELDINNFFDDPAIKSAVSAYHEKLQDAIAALLLMAITPELKQKFNDFYGSRTTISYHEVEDMVEDLKTTKPSNVSANVAAFVAQKKRFYNNNNNNNYNQKKKIVCKVCKASHNVENCPEIQKFLSKNNYSKKTGSSNNDDWNAGMVSYNQNSSDSGETIWMAVDIEGNCFNASLPAPGSFTEKDKSTWLLDTGCTSHLCCDLQLFENFNPSRNTNNISGVAGSVAIHGYGDVVIEGIRLVHVAYVPDLPVNLISVRQATEASGCKFTFSNSSVFISSPSTPLKKIGSVYKRLYVFDTSINDDKDTELSFVAGSDPMLSTTIQPVSESVRWHSRFGHPGIEAYNCLAKTLSLPRMNPDTVTVCPTCSLGKGLIKKGTNSRTKYTSPLQLIQVDLCGNFRYKEYQSNRYFMTIRDAYTRYYTVIHLKTKKDATQKLIDWINQTENFFTSRGSYKVGSIRTDNGGEFKNNILHEYMTSKGITHELTIPYSSFQNGAVERAHRTIEERTRCLLISGRVPPQLWSEAVSCAVYLINRTPVSSKKNIIPAVLWFQLDSFNFNNLRTFGCAAYITLPPQLRDGKLSPTSIKGVFVGYDSHHKGYRIYEVDTGKIFVSRQVTFDENVFPLEGLSIEDLSEQYTTSPVNGVPSYSTVTSGSSSYCPSGNVTVLSLPPSPPSDAPNSDISDPDTDMSDISQEQSVSHDSMDTDPDQLSDHSLNDTQSFSSVPSHSSDSTFNPTSSSDNNNSCVDAISKRTRSESCVTVPVSPEEATIDSPSSSSRLSSETPSLTGVIQSLADSFTRRSIEHSPSLSSSQPRQKTSSESIATDIYNGPQSEFPVTRFSKNRKVHLDDMDADVGVGNQLTTLDDQMIHEIGLLPNTPLNPSTTVVTRPVADIHTDAIRAQLSSNSNNFSASLQST</sequence>
<dbReference type="InParanoid" id="A7TTK6"/>
<proteinExistence type="predicted"/>
<comment type="catalytic activity">
    <reaction evidence="30">
        <text>DNA(n) + a 2'-deoxyribonucleoside 5'-triphosphate = DNA(n+1) + diphosphate</text>
        <dbReference type="Rhea" id="RHEA:22508"/>
        <dbReference type="Rhea" id="RHEA-COMP:17339"/>
        <dbReference type="Rhea" id="RHEA-COMP:17340"/>
        <dbReference type="ChEBI" id="CHEBI:33019"/>
        <dbReference type="ChEBI" id="CHEBI:61560"/>
        <dbReference type="ChEBI" id="CHEBI:173112"/>
        <dbReference type="EC" id="2.7.7.7"/>
    </reaction>
</comment>
<evidence type="ECO:0000313" key="33">
    <source>
        <dbReference type="EMBL" id="EDO14402.1"/>
    </source>
</evidence>
<keyword evidence="25" id="KW-0233">DNA recombination</keyword>
<comment type="subcellular location">
    <subcellularLocation>
        <location evidence="4">Cytoplasm</location>
    </subcellularLocation>
    <subcellularLocation>
        <location evidence="3">Nucleus</location>
    </subcellularLocation>
</comment>
<dbReference type="GO" id="GO:0015074">
    <property type="term" value="P:DNA integration"/>
    <property type="evidence" value="ECO:0007669"/>
    <property type="project" value="UniProtKB-KW"/>
</dbReference>
<evidence type="ECO:0000256" key="5">
    <source>
        <dbReference type="ARBA" id="ARBA00022490"/>
    </source>
</evidence>
<evidence type="ECO:0000256" key="27">
    <source>
        <dbReference type="ARBA" id="ARBA00025590"/>
    </source>
</evidence>
<dbReference type="Pfam" id="PF22936">
    <property type="entry name" value="Pol_BBD"/>
    <property type="match status" value="1"/>
</dbReference>
<evidence type="ECO:0000256" key="2">
    <source>
        <dbReference type="ARBA" id="ARBA00002180"/>
    </source>
</evidence>
<keyword evidence="34" id="KW-1185">Reference proteome</keyword>